<comment type="caution">
    <text evidence="1">The sequence shown here is derived from an EMBL/GenBank/DDBJ whole genome shotgun (WGS) entry which is preliminary data.</text>
</comment>
<evidence type="ECO:0000313" key="2">
    <source>
        <dbReference type="Proteomes" id="UP001172743"/>
    </source>
</evidence>
<keyword evidence="2" id="KW-1185">Reference proteome</keyword>
<dbReference type="EMBL" id="JAUHTQ010000002">
    <property type="protein sequence ID" value="MDN4492794.1"/>
    <property type="molecule type" value="Genomic_DNA"/>
</dbReference>
<accession>A0ABT8GNI8</accession>
<protein>
    <recommendedName>
        <fullName evidence="3">DUF2642 domain-containing protein</fullName>
    </recommendedName>
</protein>
<evidence type="ECO:0000313" key="1">
    <source>
        <dbReference type="EMBL" id="MDN4492794.1"/>
    </source>
</evidence>
<name>A0ABT8GNI8_9BACL</name>
<evidence type="ECO:0008006" key="3">
    <source>
        <dbReference type="Google" id="ProtNLM"/>
    </source>
</evidence>
<gene>
    <name evidence="1" type="ORF">QYB95_04505</name>
</gene>
<dbReference type="RefSeq" id="WP_301136971.1">
    <property type="nucleotide sequence ID" value="NZ_JAUHTQ010000002.1"/>
</dbReference>
<reference evidence="1" key="1">
    <citation type="submission" date="2023-07" db="EMBL/GenBank/DDBJ databases">
        <title>Ureibacillus sp. isolated from freshwater well.</title>
        <authorList>
            <person name="Kirdat K."/>
            <person name="Bhatt A."/>
            <person name="Teware R."/>
            <person name="Bhavsar Y."/>
            <person name="Yadav A."/>
        </authorList>
    </citation>
    <scope>NUCLEOTIDE SEQUENCE</scope>
    <source>
        <strain evidence="1">BA0131</strain>
    </source>
</reference>
<sequence>MDLFGSPYFCQRRIRTRKFASPNSPLDQEALDDLQSCIEGANDLLRSLGSRRDEDNTRQLQLHFMEMRGEIVSAKILCECESFEAEESPNTLENNSTMTSTICLDGKIATAGKDFLQINQNGSAVFILYKKLLSIKMNDFIEEVDLEPQFIDAEKNLRRKLAFNFGEFVSKNPNFLNLFFGVPLFCILTEYCGKDSIVFTTKGMVKGTISGIDRDQVTLLDNRGEIDIDLDEICYLKVINLK</sequence>
<organism evidence="1 2">
    <name type="scientific">Ureibacillus aquaedulcis</name>
    <dbReference type="NCBI Taxonomy" id="3058421"/>
    <lineage>
        <taxon>Bacteria</taxon>
        <taxon>Bacillati</taxon>
        <taxon>Bacillota</taxon>
        <taxon>Bacilli</taxon>
        <taxon>Bacillales</taxon>
        <taxon>Caryophanaceae</taxon>
        <taxon>Ureibacillus</taxon>
    </lineage>
</organism>
<dbReference type="Proteomes" id="UP001172743">
    <property type="component" value="Unassembled WGS sequence"/>
</dbReference>
<proteinExistence type="predicted"/>